<dbReference type="EMBL" id="WNCL01000012">
    <property type="protein sequence ID" value="MTU43056.1"/>
    <property type="molecule type" value="Genomic_DNA"/>
</dbReference>
<dbReference type="Proteomes" id="UP000462362">
    <property type="component" value="Unassembled WGS sequence"/>
</dbReference>
<dbReference type="RefSeq" id="WP_149879581.1">
    <property type="nucleotide sequence ID" value="NZ_CAOKAR010000151.1"/>
</dbReference>
<evidence type="ECO:0000313" key="1">
    <source>
        <dbReference type="EMBL" id="MTU43056.1"/>
    </source>
</evidence>
<comment type="caution">
    <text evidence="1">The sequence shown here is derived from an EMBL/GenBank/DDBJ whole genome shotgun (WGS) entry which is preliminary data.</text>
</comment>
<name>A0A6I3S0L5_9BURK</name>
<dbReference type="InterPro" id="IPR058915">
    <property type="entry name" value="AcrVA2-like"/>
</dbReference>
<accession>A0A6I3S0L5</accession>
<dbReference type="AlphaFoldDB" id="A0A6I3S0L5"/>
<protein>
    <submittedName>
        <fullName evidence="1">Uncharacterized protein</fullName>
    </submittedName>
</protein>
<proteinExistence type="predicted"/>
<dbReference type="Pfam" id="PF26125">
    <property type="entry name" value="AcrVA2-like"/>
    <property type="match status" value="1"/>
</dbReference>
<evidence type="ECO:0000313" key="2">
    <source>
        <dbReference type="Proteomes" id="UP000462362"/>
    </source>
</evidence>
<sequence length="334" mass="37526">MLIDQTARDATSAALQGIKMISGLLDVYSGQNLAKMYADQEKTGDLLIVGAQPLVLPPIPGFKEAMERLPEEERYFQVSSGVVLVGWWYTKTVTQFDLDMLGELFDTDDSELMISLEQCCKFLGSPVLIPFEKPYHDDGADILGCIVGFATDDPIDFNGLNSFVFLPVFIDSETELPNFSVGLARFNTRDKKQALHLRDLIGSVAEALDDDGILGFSLYQKELTSKLAYLLTETPDVNRCMSVSAPAIKRPRRRPETIFPPERPRFMPLGEEFGNLIREHREREVASGHTIHGTVRPHIRRAHWHTFLMGAGREKRILKWLPPTFVKSAELSEG</sequence>
<gene>
    <name evidence="1" type="ORF">GMD42_05365</name>
</gene>
<reference evidence="1 2" key="1">
    <citation type="journal article" date="2019" name="Nat. Med.">
        <title>A library of human gut bacterial isolates paired with longitudinal multiomics data enables mechanistic microbiome research.</title>
        <authorList>
            <person name="Poyet M."/>
            <person name="Groussin M."/>
            <person name="Gibbons S.M."/>
            <person name="Avila-Pacheco J."/>
            <person name="Jiang X."/>
            <person name="Kearney S.M."/>
            <person name="Perrotta A.R."/>
            <person name="Berdy B."/>
            <person name="Zhao S."/>
            <person name="Lieberman T.D."/>
            <person name="Swanson P.K."/>
            <person name="Smith M."/>
            <person name="Roesemann S."/>
            <person name="Alexander J.E."/>
            <person name="Rich S.A."/>
            <person name="Livny J."/>
            <person name="Vlamakis H."/>
            <person name="Clish C."/>
            <person name="Bullock K."/>
            <person name="Deik A."/>
            <person name="Scott J."/>
            <person name="Pierce K.A."/>
            <person name="Xavier R.J."/>
            <person name="Alm E.J."/>
        </authorList>
    </citation>
    <scope>NUCLEOTIDE SEQUENCE [LARGE SCALE GENOMIC DNA]</scope>
    <source>
        <strain evidence="1 2">BIOML-A2</strain>
    </source>
</reference>
<organism evidence="1 2">
    <name type="scientific">Parasutterella excrementihominis</name>
    <dbReference type="NCBI Taxonomy" id="487175"/>
    <lineage>
        <taxon>Bacteria</taxon>
        <taxon>Pseudomonadati</taxon>
        <taxon>Pseudomonadota</taxon>
        <taxon>Betaproteobacteria</taxon>
        <taxon>Burkholderiales</taxon>
        <taxon>Sutterellaceae</taxon>
        <taxon>Parasutterella</taxon>
    </lineage>
</organism>